<dbReference type="AlphaFoldDB" id="A0ABC8IQ98"/>
<evidence type="ECO:0000313" key="2">
    <source>
        <dbReference type="EMBL" id="CAH8291571.1"/>
    </source>
</evidence>
<dbReference type="SUPFAM" id="SSF53098">
    <property type="entry name" value="Ribonuclease H-like"/>
    <property type="match status" value="1"/>
</dbReference>
<dbReference type="InterPro" id="IPR052929">
    <property type="entry name" value="RNase_H-like_EbsB-rel"/>
</dbReference>
<proteinExistence type="predicted"/>
<sequence>MRSALKCCKERGIKTLHCLSDSAQLIKAVNNGESYPELYGIVSDVIAISCFFDELSFSWVSRERNREADSLAKLCMVEAEAVMAGT</sequence>
<evidence type="ECO:0000259" key="1">
    <source>
        <dbReference type="Pfam" id="PF13456"/>
    </source>
</evidence>
<gene>
    <name evidence="2" type="ORF">ERUC_LOCUS1434</name>
</gene>
<keyword evidence="3" id="KW-1185">Reference proteome</keyword>
<accession>A0ABC8IQ98</accession>
<reference evidence="2 3" key="1">
    <citation type="submission" date="2022-03" db="EMBL/GenBank/DDBJ databases">
        <authorList>
            <person name="Macdonald S."/>
            <person name="Ahmed S."/>
            <person name="Newling K."/>
        </authorList>
    </citation>
    <scope>NUCLEOTIDE SEQUENCE [LARGE SCALE GENOMIC DNA]</scope>
</reference>
<protein>
    <recommendedName>
        <fullName evidence="1">RNase H type-1 domain-containing protein</fullName>
    </recommendedName>
</protein>
<dbReference type="Gene3D" id="3.30.420.10">
    <property type="entry name" value="Ribonuclease H-like superfamily/Ribonuclease H"/>
    <property type="match status" value="1"/>
</dbReference>
<dbReference type="InterPro" id="IPR002156">
    <property type="entry name" value="RNaseH_domain"/>
</dbReference>
<dbReference type="EMBL" id="CAKOAT010047489">
    <property type="protein sequence ID" value="CAH8291571.1"/>
    <property type="molecule type" value="Genomic_DNA"/>
</dbReference>
<dbReference type="InterPro" id="IPR012337">
    <property type="entry name" value="RNaseH-like_sf"/>
</dbReference>
<organism evidence="2 3">
    <name type="scientific">Eruca vesicaria subsp. sativa</name>
    <name type="common">Garden rocket</name>
    <name type="synonym">Eruca sativa</name>
    <dbReference type="NCBI Taxonomy" id="29727"/>
    <lineage>
        <taxon>Eukaryota</taxon>
        <taxon>Viridiplantae</taxon>
        <taxon>Streptophyta</taxon>
        <taxon>Embryophyta</taxon>
        <taxon>Tracheophyta</taxon>
        <taxon>Spermatophyta</taxon>
        <taxon>Magnoliopsida</taxon>
        <taxon>eudicotyledons</taxon>
        <taxon>Gunneridae</taxon>
        <taxon>Pentapetalae</taxon>
        <taxon>rosids</taxon>
        <taxon>malvids</taxon>
        <taxon>Brassicales</taxon>
        <taxon>Brassicaceae</taxon>
        <taxon>Brassiceae</taxon>
        <taxon>Eruca</taxon>
    </lineage>
</organism>
<dbReference type="Proteomes" id="UP001642260">
    <property type="component" value="Unassembled WGS sequence"/>
</dbReference>
<dbReference type="Pfam" id="PF13456">
    <property type="entry name" value="RVT_3"/>
    <property type="match status" value="1"/>
</dbReference>
<dbReference type="PANTHER" id="PTHR47074">
    <property type="entry name" value="BNAC02G40300D PROTEIN"/>
    <property type="match status" value="1"/>
</dbReference>
<dbReference type="PANTHER" id="PTHR47074:SF11">
    <property type="entry name" value="REVERSE TRANSCRIPTASE-LIKE PROTEIN"/>
    <property type="match status" value="1"/>
</dbReference>
<dbReference type="InterPro" id="IPR036397">
    <property type="entry name" value="RNaseH_sf"/>
</dbReference>
<comment type="caution">
    <text evidence="2">The sequence shown here is derived from an EMBL/GenBank/DDBJ whole genome shotgun (WGS) entry which is preliminary data.</text>
</comment>
<evidence type="ECO:0000313" key="3">
    <source>
        <dbReference type="Proteomes" id="UP001642260"/>
    </source>
</evidence>
<name>A0ABC8IQ98_ERUVS</name>
<feature type="domain" description="RNase H type-1" evidence="1">
    <location>
        <begin position="3"/>
        <end position="75"/>
    </location>
</feature>